<dbReference type="SUPFAM" id="SSF64438">
    <property type="entry name" value="CNF1/YfiH-like putative cysteine hydrolases"/>
    <property type="match status" value="1"/>
</dbReference>
<evidence type="ECO:0000256" key="6">
    <source>
        <dbReference type="ARBA" id="ARBA00022833"/>
    </source>
</evidence>
<dbReference type="InterPro" id="IPR011324">
    <property type="entry name" value="Cytotoxic_necrot_fac-like_cat"/>
</dbReference>
<dbReference type="NCBIfam" id="TIGR00726">
    <property type="entry name" value="peptidoglycan editing factor PgeF"/>
    <property type="match status" value="1"/>
</dbReference>
<reference evidence="11 12" key="1">
    <citation type="submission" date="2020-06" db="EMBL/GenBank/DDBJ databases">
        <title>Dyadobacter sandarakinus sp. nov., isolated from the soil of the Arctic Yellow River Station.</title>
        <authorList>
            <person name="Zhang Y."/>
            <person name="Peng F."/>
        </authorList>
    </citation>
    <scope>NUCLEOTIDE SEQUENCE [LARGE SCALE GENOMIC DNA]</scope>
    <source>
        <strain evidence="11 12">Q3-56</strain>
    </source>
</reference>
<dbReference type="PANTHER" id="PTHR30616">
    <property type="entry name" value="UNCHARACTERIZED PROTEIN YFIH"/>
    <property type="match status" value="1"/>
</dbReference>
<dbReference type="Gene3D" id="3.60.140.10">
    <property type="entry name" value="CNF1/YfiH-like putative cysteine hydrolases"/>
    <property type="match status" value="1"/>
</dbReference>
<evidence type="ECO:0000256" key="10">
    <source>
        <dbReference type="RuleBase" id="RU361274"/>
    </source>
</evidence>
<keyword evidence="3" id="KW-0808">Transferase</keyword>
<accession>A0ABX7I865</accession>
<dbReference type="InterPro" id="IPR038371">
    <property type="entry name" value="Cu_polyphenol_OxRdtase_sf"/>
</dbReference>
<evidence type="ECO:0000256" key="8">
    <source>
        <dbReference type="ARBA" id="ARBA00048968"/>
    </source>
</evidence>
<gene>
    <name evidence="11" type="primary">pgeF</name>
    <name evidence="11" type="ORF">HWI92_13875</name>
</gene>
<dbReference type="Proteomes" id="UP000612680">
    <property type="component" value="Chromosome"/>
</dbReference>
<organism evidence="11 12">
    <name type="scientific">Dyadobacter sandarakinus</name>
    <dbReference type="NCBI Taxonomy" id="2747268"/>
    <lineage>
        <taxon>Bacteria</taxon>
        <taxon>Pseudomonadati</taxon>
        <taxon>Bacteroidota</taxon>
        <taxon>Cytophagia</taxon>
        <taxon>Cytophagales</taxon>
        <taxon>Spirosomataceae</taxon>
        <taxon>Dyadobacter</taxon>
    </lineage>
</organism>
<evidence type="ECO:0000256" key="2">
    <source>
        <dbReference type="ARBA" id="ARBA00007353"/>
    </source>
</evidence>
<evidence type="ECO:0000256" key="9">
    <source>
        <dbReference type="ARBA" id="ARBA00049893"/>
    </source>
</evidence>
<keyword evidence="6" id="KW-0862">Zinc</keyword>
<comment type="catalytic activity">
    <reaction evidence="8">
        <text>adenosine + phosphate = alpha-D-ribose 1-phosphate + adenine</text>
        <dbReference type="Rhea" id="RHEA:27642"/>
        <dbReference type="ChEBI" id="CHEBI:16335"/>
        <dbReference type="ChEBI" id="CHEBI:16708"/>
        <dbReference type="ChEBI" id="CHEBI:43474"/>
        <dbReference type="ChEBI" id="CHEBI:57720"/>
        <dbReference type="EC" id="2.4.2.1"/>
    </reaction>
    <physiologicalReaction direction="left-to-right" evidence="8">
        <dbReference type="Rhea" id="RHEA:27643"/>
    </physiologicalReaction>
</comment>
<evidence type="ECO:0000313" key="12">
    <source>
        <dbReference type="Proteomes" id="UP000612680"/>
    </source>
</evidence>
<evidence type="ECO:0000256" key="3">
    <source>
        <dbReference type="ARBA" id="ARBA00022679"/>
    </source>
</evidence>
<evidence type="ECO:0000256" key="5">
    <source>
        <dbReference type="ARBA" id="ARBA00022801"/>
    </source>
</evidence>
<dbReference type="InterPro" id="IPR003730">
    <property type="entry name" value="Cu_polyphenol_OxRdtase"/>
</dbReference>
<evidence type="ECO:0000256" key="7">
    <source>
        <dbReference type="ARBA" id="ARBA00047989"/>
    </source>
</evidence>
<comment type="catalytic activity">
    <reaction evidence="1">
        <text>inosine + phosphate = alpha-D-ribose 1-phosphate + hypoxanthine</text>
        <dbReference type="Rhea" id="RHEA:27646"/>
        <dbReference type="ChEBI" id="CHEBI:17368"/>
        <dbReference type="ChEBI" id="CHEBI:17596"/>
        <dbReference type="ChEBI" id="CHEBI:43474"/>
        <dbReference type="ChEBI" id="CHEBI:57720"/>
        <dbReference type="EC" id="2.4.2.1"/>
    </reaction>
    <physiologicalReaction direction="left-to-right" evidence="1">
        <dbReference type="Rhea" id="RHEA:27647"/>
    </physiologicalReaction>
</comment>
<dbReference type="PANTHER" id="PTHR30616:SF2">
    <property type="entry name" value="PURINE NUCLEOSIDE PHOSPHORYLASE LACC1"/>
    <property type="match status" value="1"/>
</dbReference>
<evidence type="ECO:0000256" key="4">
    <source>
        <dbReference type="ARBA" id="ARBA00022723"/>
    </source>
</evidence>
<dbReference type="EMBL" id="CP056775">
    <property type="protein sequence ID" value="QRR01918.1"/>
    <property type="molecule type" value="Genomic_DNA"/>
</dbReference>
<dbReference type="RefSeq" id="WP_204656084.1">
    <property type="nucleotide sequence ID" value="NZ_CP056775.1"/>
</dbReference>
<evidence type="ECO:0000256" key="1">
    <source>
        <dbReference type="ARBA" id="ARBA00000553"/>
    </source>
</evidence>
<sequence>MPTTDSLTTPMYRCPAIFQGQASLIAAESTRHGGVSPAPYHSLNLGGSTQDDPAHVAENNRRFFAALGVKPEQVAKSHQVHGDRILPVTTPGRFEGYDALITHTPGVQIAVTVADCTPILIYDPVKKTVAAIHAGWRGTVAHIVRKTLVLFESEYGVQPDTCLAYVGTCIDECSFEVNEDVAMHFDSSFKRWDSERSKFFIDLKKANREDLLEAGVRPENVEVSAFSTVLNNEDYFSHRLEKGLTGRMLATIGIAGT</sequence>
<keyword evidence="4" id="KW-0479">Metal-binding</keyword>
<proteinExistence type="inferred from homology"/>
<keyword evidence="12" id="KW-1185">Reference proteome</keyword>
<comment type="catalytic activity">
    <reaction evidence="7">
        <text>adenosine + H2O + H(+) = inosine + NH4(+)</text>
        <dbReference type="Rhea" id="RHEA:24408"/>
        <dbReference type="ChEBI" id="CHEBI:15377"/>
        <dbReference type="ChEBI" id="CHEBI:15378"/>
        <dbReference type="ChEBI" id="CHEBI:16335"/>
        <dbReference type="ChEBI" id="CHEBI:17596"/>
        <dbReference type="ChEBI" id="CHEBI:28938"/>
        <dbReference type="EC" id="3.5.4.4"/>
    </reaction>
    <physiologicalReaction direction="left-to-right" evidence="7">
        <dbReference type="Rhea" id="RHEA:24409"/>
    </physiologicalReaction>
</comment>
<name>A0ABX7I865_9BACT</name>
<evidence type="ECO:0000313" key="11">
    <source>
        <dbReference type="EMBL" id="QRR01918.1"/>
    </source>
</evidence>
<comment type="similarity">
    <text evidence="2 10">Belongs to the purine nucleoside phosphorylase YfiH/LACC1 family.</text>
</comment>
<comment type="catalytic activity">
    <reaction evidence="9">
        <text>S-methyl-5'-thioadenosine + phosphate = 5-(methylsulfanyl)-alpha-D-ribose 1-phosphate + adenine</text>
        <dbReference type="Rhea" id="RHEA:11852"/>
        <dbReference type="ChEBI" id="CHEBI:16708"/>
        <dbReference type="ChEBI" id="CHEBI:17509"/>
        <dbReference type="ChEBI" id="CHEBI:43474"/>
        <dbReference type="ChEBI" id="CHEBI:58533"/>
        <dbReference type="EC" id="2.4.2.28"/>
    </reaction>
    <physiologicalReaction direction="left-to-right" evidence="9">
        <dbReference type="Rhea" id="RHEA:11853"/>
    </physiologicalReaction>
</comment>
<dbReference type="Pfam" id="PF02578">
    <property type="entry name" value="Cu-oxidase_4"/>
    <property type="match status" value="1"/>
</dbReference>
<protein>
    <recommendedName>
        <fullName evidence="10">Purine nucleoside phosphorylase</fullName>
    </recommendedName>
</protein>
<dbReference type="CDD" id="cd16833">
    <property type="entry name" value="YfiH"/>
    <property type="match status" value="1"/>
</dbReference>
<keyword evidence="5" id="KW-0378">Hydrolase</keyword>